<proteinExistence type="predicted"/>
<accession>A0A1B8ZAC7</accession>
<reference evidence="1 2" key="1">
    <citation type="submission" date="2016-07" db="EMBL/GenBank/DDBJ databases">
        <authorList>
            <person name="Jeong J.-J."/>
            <person name="Kim D.W."/>
            <person name="Sang M.K."/>
            <person name="Choi I.-G."/>
            <person name="Kim K.D."/>
        </authorList>
    </citation>
    <scope>NUCLEOTIDE SEQUENCE [LARGE SCALE GENOMIC DNA]</scope>
    <source>
        <strain evidence="1 2">UTM-3</strain>
    </source>
</reference>
<evidence type="ECO:0000313" key="2">
    <source>
        <dbReference type="Proteomes" id="UP000092651"/>
    </source>
</evidence>
<dbReference type="AlphaFoldDB" id="A0A1B8ZAC7"/>
<dbReference type="Proteomes" id="UP000092651">
    <property type="component" value="Unassembled WGS sequence"/>
</dbReference>
<dbReference type="EMBL" id="MAYH01000049">
    <property type="protein sequence ID" value="OCA68457.1"/>
    <property type="molecule type" value="Genomic_DNA"/>
</dbReference>
<dbReference type="OrthoDB" id="1262086at2"/>
<evidence type="ECO:0000313" key="1">
    <source>
        <dbReference type="EMBL" id="OCA68457.1"/>
    </source>
</evidence>
<gene>
    <name evidence="1" type="ORF">BBI01_18610</name>
</gene>
<comment type="caution">
    <text evidence="1">The sequence shown here is derived from an EMBL/GenBank/DDBJ whole genome shotgun (WGS) entry which is preliminary data.</text>
</comment>
<keyword evidence="2" id="KW-1185">Reference proteome</keyword>
<sequence length="94" mass="10803">MKTKPLLITITFVLGILLAVFGIKFYQESNIEGYNLVNYPVQVVLPEGYKEISPESHLVGYYNKRQNKLYIAFYDENGKKINTNSTAKDSNEKH</sequence>
<dbReference type="RefSeq" id="WP_065396328.1">
    <property type="nucleotide sequence ID" value="NZ_MAYH01000049.1"/>
</dbReference>
<organism evidence="1 2">
    <name type="scientific">Chryseobacterium artocarpi</name>
    <dbReference type="NCBI Taxonomy" id="1414727"/>
    <lineage>
        <taxon>Bacteria</taxon>
        <taxon>Pseudomonadati</taxon>
        <taxon>Bacteroidota</taxon>
        <taxon>Flavobacteriia</taxon>
        <taxon>Flavobacteriales</taxon>
        <taxon>Weeksellaceae</taxon>
        <taxon>Chryseobacterium group</taxon>
        <taxon>Chryseobacterium</taxon>
    </lineage>
</organism>
<protein>
    <submittedName>
        <fullName evidence="1">Uncharacterized protein</fullName>
    </submittedName>
</protein>
<name>A0A1B8ZAC7_9FLAO</name>